<dbReference type="Pfam" id="PF00172">
    <property type="entry name" value="Zn_clus"/>
    <property type="match status" value="1"/>
</dbReference>
<keyword evidence="4" id="KW-0238">DNA-binding</keyword>
<evidence type="ECO:0000256" key="1">
    <source>
        <dbReference type="ARBA" id="ARBA00004123"/>
    </source>
</evidence>
<dbReference type="SUPFAM" id="SSF57701">
    <property type="entry name" value="Zn2/Cys6 DNA-binding domain"/>
    <property type="match status" value="1"/>
</dbReference>
<evidence type="ECO:0000313" key="8">
    <source>
        <dbReference type="EMBL" id="KAL2849932.1"/>
    </source>
</evidence>
<comment type="subcellular location">
    <subcellularLocation>
        <location evidence="1">Nucleus</location>
    </subcellularLocation>
</comment>
<keyword evidence="2" id="KW-0479">Metal-binding</keyword>
<accession>A0ABR4KD08</accession>
<evidence type="ECO:0000256" key="6">
    <source>
        <dbReference type="ARBA" id="ARBA00023242"/>
    </source>
</evidence>
<keyword evidence="3" id="KW-0805">Transcription regulation</keyword>
<dbReference type="InterPro" id="IPR007219">
    <property type="entry name" value="XnlR_reg_dom"/>
</dbReference>
<dbReference type="CDD" id="cd12148">
    <property type="entry name" value="fungal_TF_MHR"/>
    <property type="match status" value="1"/>
</dbReference>
<dbReference type="InterPro" id="IPR051711">
    <property type="entry name" value="Stress_Response_Reg"/>
</dbReference>
<keyword evidence="6" id="KW-0539">Nucleus</keyword>
<dbReference type="PANTHER" id="PTHR47540">
    <property type="entry name" value="THIAMINE REPRESSIBLE GENES REGULATORY PROTEIN THI5"/>
    <property type="match status" value="1"/>
</dbReference>
<keyword evidence="5" id="KW-0804">Transcription</keyword>
<dbReference type="InterPro" id="IPR001138">
    <property type="entry name" value="Zn2Cys6_DnaBD"/>
</dbReference>
<dbReference type="EMBL" id="JBFXLU010000040">
    <property type="protein sequence ID" value="KAL2849932.1"/>
    <property type="molecule type" value="Genomic_DNA"/>
</dbReference>
<dbReference type="PROSITE" id="PS00463">
    <property type="entry name" value="ZN2_CY6_FUNGAL_1"/>
    <property type="match status" value="1"/>
</dbReference>
<feature type="domain" description="Zn(2)-C6 fungal-type" evidence="7">
    <location>
        <begin position="18"/>
        <end position="47"/>
    </location>
</feature>
<protein>
    <submittedName>
        <fullName evidence="8">Fungal-specific transcription factor domain-containing protein</fullName>
    </submittedName>
</protein>
<evidence type="ECO:0000256" key="2">
    <source>
        <dbReference type="ARBA" id="ARBA00022723"/>
    </source>
</evidence>
<evidence type="ECO:0000256" key="5">
    <source>
        <dbReference type="ARBA" id="ARBA00023163"/>
    </source>
</evidence>
<dbReference type="CDD" id="cd00067">
    <property type="entry name" value="GAL4"/>
    <property type="match status" value="1"/>
</dbReference>
<gene>
    <name evidence="8" type="ORF">BJY01DRAFT_233447</name>
</gene>
<proteinExistence type="predicted"/>
<name>A0ABR4KD08_9EURO</name>
<dbReference type="Pfam" id="PF04082">
    <property type="entry name" value="Fungal_trans"/>
    <property type="match status" value="1"/>
</dbReference>
<dbReference type="SMART" id="SM00066">
    <property type="entry name" value="GAL4"/>
    <property type="match status" value="1"/>
</dbReference>
<dbReference type="Gene3D" id="4.10.240.10">
    <property type="entry name" value="Zn(2)-C6 fungal-type DNA-binding domain"/>
    <property type="match status" value="1"/>
</dbReference>
<evidence type="ECO:0000256" key="4">
    <source>
        <dbReference type="ARBA" id="ARBA00023125"/>
    </source>
</evidence>
<keyword evidence="9" id="KW-1185">Reference proteome</keyword>
<evidence type="ECO:0000256" key="3">
    <source>
        <dbReference type="ARBA" id="ARBA00023015"/>
    </source>
</evidence>
<reference evidence="8 9" key="1">
    <citation type="submission" date="2024-07" db="EMBL/GenBank/DDBJ databases">
        <title>Section-level genome sequencing and comparative genomics of Aspergillus sections Usti and Cavernicolus.</title>
        <authorList>
            <consortium name="Lawrence Berkeley National Laboratory"/>
            <person name="Nybo J.L."/>
            <person name="Vesth T.C."/>
            <person name="Theobald S."/>
            <person name="Frisvad J.C."/>
            <person name="Larsen T.O."/>
            <person name="Kjaerboelling I."/>
            <person name="Rothschild-Mancinelli K."/>
            <person name="Lyhne E.K."/>
            <person name="Kogle M.E."/>
            <person name="Barry K."/>
            <person name="Clum A."/>
            <person name="Na H."/>
            <person name="Ledsgaard L."/>
            <person name="Lin J."/>
            <person name="Lipzen A."/>
            <person name="Kuo A."/>
            <person name="Riley R."/>
            <person name="Mondo S."/>
            <person name="Labutti K."/>
            <person name="Haridas S."/>
            <person name="Pangalinan J."/>
            <person name="Salamov A.A."/>
            <person name="Simmons B.A."/>
            <person name="Magnuson J.K."/>
            <person name="Chen J."/>
            <person name="Drula E."/>
            <person name="Henrissat B."/>
            <person name="Wiebenga A."/>
            <person name="Lubbers R.J."/>
            <person name="Gomes A.C."/>
            <person name="Makela M.R."/>
            <person name="Stajich J."/>
            <person name="Grigoriev I.V."/>
            <person name="Mortensen U.H."/>
            <person name="De Vries R.P."/>
            <person name="Baker S.E."/>
            <person name="Andersen M.R."/>
        </authorList>
    </citation>
    <scope>NUCLEOTIDE SEQUENCE [LARGE SCALE GENOMIC DNA]</scope>
    <source>
        <strain evidence="8 9">CBS 123904</strain>
    </source>
</reference>
<evidence type="ECO:0000259" key="7">
    <source>
        <dbReference type="PROSITE" id="PS50048"/>
    </source>
</evidence>
<dbReference type="InterPro" id="IPR036864">
    <property type="entry name" value="Zn2-C6_fun-type_DNA-bd_sf"/>
</dbReference>
<organism evidence="8 9">
    <name type="scientific">Aspergillus pseudoustus</name>
    <dbReference type="NCBI Taxonomy" id="1810923"/>
    <lineage>
        <taxon>Eukaryota</taxon>
        <taxon>Fungi</taxon>
        <taxon>Dikarya</taxon>
        <taxon>Ascomycota</taxon>
        <taxon>Pezizomycotina</taxon>
        <taxon>Eurotiomycetes</taxon>
        <taxon>Eurotiomycetidae</taxon>
        <taxon>Eurotiales</taxon>
        <taxon>Aspergillaceae</taxon>
        <taxon>Aspergillus</taxon>
        <taxon>Aspergillus subgen. Nidulantes</taxon>
    </lineage>
</organism>
<comment type="caution">
    <text evidence="8">The sequence shown here is derived from an EMBL/GenBank/DDBJ whole genome shotgun (WGS) entry which is preliminary data.</text>
</comment>
<evidence type="ECO:0000313" key="9">
    <source>
        <dbReference type="Proteomes" id="UP001610446"/>
    </source>
</evidence>
<dbReference type="PROSITE" id="PS50048">
    <property type="entry name" value="ZN2_CY6_FUNGAL_2"/>
    <property type="match status" value="1"/>
</dbReference>
<dbReference type="PANTHER" id="PTHR47540:SF6">
    <property type="entry name" value="ZN(II)2CYS6 TRANSCRIPTION FACTOR (EUROFUNG)"/>
    <property type="match status" value="1"/>
</dbReference>
<dbReference type="SMART" id="SM00906">
    <property type="entry name" value="Fungal_trans"/>
    <property type="match status" value="1"/>
</dbReference>
<sequence>MAAQGQAEPTKPKRTSNACIACRQSKIKCSGVQPCANCQRRGVDCHFTDSNKVTVDEKFLQRLLDQARNYQEPLSQHQLPSPASKRSADVAFGPMFDVDAAGSVDSVTHHHEDLSPFQQPINHERSVWTNPFTLPSKTVNGLYKGKRGWVWLAPTSLWSLTTRLSLMMADNLHLDSPYRLPSSLDKEVYPLRWTPAPPEDPPDITGLPSVDDALYLFSTVKHHLDQHYRFFDDRAFTDGLHEFYSGNSLQVATENRLWFVSFLLVLAFGNAFLLRNRSSTNPPGSKFFVRAMSLIPDYTNLWTDGLVAVEVLALAGLYLYCIDHRESAHVYVGQAIRIAQLDGLHTELPEDELGVETVTRCRNLWWTLYVMDRHISSSLGLPMTTQDSDITTLLKPASAGSRRDATLSLHVKLSYLFSSILTSIYKNAKTELGTFLERTRSILQTMTSYAREIEEIVHSKNSSSIETMPKGTRYITLLYHQCVVVATRPLLLSVLKERLERLGQREDDWQSFLAPTKVLISTGIKSAIKTLQILTDENSLLEIFLPFEMEVTYGAALHLTMANTLFPHAVEGQGPDFSKEAHSILDEMVAKGNKLAAARKTELTHLEYLFHELATRIERYGLQTLELTTPEHARVDTAELLSEIGISSYEFSSIIEQMGGSERSVLDPPPLWTDAM</sequence>
<dbReference type="Proteomes" id="UP001610446">
    <property type="component" value="Unassembled WGS sequence"/>
</dbReference>